<keyword evidence="2" id="KW-1185">Reference proteome</keyword>
<evidence type="ECO:0000313" key="1">
    <source>
        <dbReference type="EMBL" id="KAF2673806.1"/>
    </source>
</evidence>
<proteinExistence type="predicted"/>
<evidence type="ECO:0000313" key="2">
    <source>
        <dbReference type="Proteomes" id="UP000799302"/>
    </source>
</evidence>
<sequence length="214" mass="24752">MERATYSVIPRMSMSLSWHNLYEEHDIIVLKRQYSALRSLHQEVCQAFHDQPSSSIHVILQGIRITVSLKFATTHHFTSQSSQTPVQNHTVQDGMLVHKSLNIKRCSRASFVPTADRLTSTTESSLPKLLKVLSSHTGREDYAMGDDVEWRTRGGTRGKGTRACIVSHVRYVVRVRRRTRATRDTLQRTRRSIVRHVRYIVLARCVRHLNIIRR</sequence>
<dbReference type="EMBL" id="MU004231">
    <property type="protein sequence ID" value="KAF2673806.1"/>
    <property type="molecule type" value="Genomic_DNA"/>
</dbReference>
<name>A0A6A6UQ03_9PEZI</name>
<reference evidence="1" key="1">
    <citation type="journal article" date="2020" name="Stud. Mycol.">
        <title>101 Dothideomycetes genomes: a test case for predicting lifestyles and emergence of pathogens.</title>
        <authorList>
            <person name="Haridas S."/>
            <person name="Albert R."/>
            <person name="Binder M."/>
            <person name="Bloem J."/>
            <person name="Labutti K."/>
            <person name="Salamov A."/>
            <person name="Andreopoulos B."/>
            <person name="Baker S."/>
            <person name="Barry K."/>
            <person name="Bills G."/>
            <person name="Bluhm B."/>
            <person name="Cannon C."/>
            <person name="Castanera R."/>
            <person name="Culley D."/>
            <person name="Daum C."/>
            <person name="Ezra D."/>
            <person name="Gonzalez J."/>
            <person name="Henrissat B."/>
            <person name="Kuo A."/>
            <person name="Liang C."/>
            <person name="Lipzen A."/>
            <person name="Lutzoni F."/>
            <person name="Magnuson J."/>
            <person name="Mondo S."/>
            <person name="Nolan M."/>
            <person name="Ohm R."/>
            <person name="Pangilinan J."/>
            <person name="Park H.-J."/>
            <person name="Ramirez L."/>
            <person name="Alfaro M."/>
            <person name="Sun H."/>
            <person name="Tritt A."/>
            <person name="Yoshinaga Y."/>
            <person name="Zwiers L.-H."/>
            <person name="Turgeon B."/>
            <person name="Goodwin S."/>
            <person name="Spatafora J."/>
            <person name="Crous P."/>
            <person name="Grigoriev I."/>
        </authorList>
    </citation>
    <scope>NUCLEOTIDE SEQUENCE</scope>
    <source>
        <strain evidence="1">CBS 115976</strain>
    </source>
</reference>
<gene>
    <name evidence="1" type="ORF">BT63DRAFT_167200</name>
</gene>
<accession>A0A6A6UQ03</accession>
<organism evidence="1 2">
    <name type="scientific">Microthyrium microscopicum</name>
    <dbReference type="NCBI Taxonomy" id="703497"/>
    <lineage>
        <taxon>Eukaryota</taxon>
        <taxon>Fungi</taxon>
        <taxon>Dikarya</taxon>
        <taxon>Ascomycota</taxon>
        <taxon>Pezizomycotina</taxon>
        <taxon>Dothideomycetes</taxon>
        <taxon>Dothideomycetes incertae sedis</taxon>
        <taxon>Microthyriales</taxon>
        <taxon>Microthyriaceae</taxon>
        <taxon>Microthyrium</taxon>
    </lineage>
</organism>
<protein>
    <submittedName>
        <fullName evidence="1">Uncharacterized protein</fullName>
    </submittedName>
</protein>
<dbReference type="Proteomes" id="UP000799302">
    <property type="component" value="Unassembled WGS sequence"/>
</dbReference>
<dbReference type="AlphaFoldDB" id="A0A6A6UQ03"/>